<comment type="caution">
    <text evidence="1">The sequence shown here is derived from an EMBL/GenBank/DDBJ whole genome shotgun (WGS) entry which is preliminary data.</text>
</comment>
<organism evidence="1 2">
    <name type="scientific">Candidatus Acidianus copahuensis</name>
    <dbReference type="NCBI Taxonomy" id="1160895"/>
    <lineage>
        <taxon>Archaea</taxon>
        <taxon>Thermoproteota</taxon>
        <taxon>Thermoprotei</taxon>
        <taxon>Sulfolobales</taxon>
        <taxon>Sulfolobaceae</taxon>
        <taxon>Acidianus</taxon>
    </lineage>
</organism>
<keyword evidence="2" id="KW-1185">Reference proteome</keyword>
<gene>
    <name evidence="1" type="ORF">CM19_04665</name>
</gene>
<proteinExistence type="predicted"/>
<dbReference type="EMBL" id="JFZT01000035">
    <property type="protein sequence ID" value="EZQ10032.1"/>
    <property type="molecule type" value="Genomic_DNA"/>
</dbReference>
<dbReference type="AlphaFoldDB" id="A0A031LNS8"/>
<dbReference type="Proteomes" id="UP000024332">
    <property type="component" value="Unassembled WGS sequence"/>
</dbReference>
<dbReference type="RefSeq" id="WP_048099226.1">
    <property type="nucleotide sequence ID" value="NZ_JFZT01000035.1"/>
</dbReference>
<evidence type="ECO:0000313" key="1">
    <source>
        <dbReference type="EMBL" id="EZQ10032.1"/>
    </source>
</evidence>
<reference evidence="1 2" key="1">
    <citation type="submission" date="2014-03" db="EMBL/GenBank/DDBJ databases">
        <title>Draft genome sequence of the novel thermoacidophilic archaea Acidianus copahuensis ALE1 strain, isolated from Copahue volcanic area in Neuquen Argentina.</title>
        <authorList>
            <person name="Urbieta M.S."/>
            <person name="Rascovan N."/>
            <person name="Castro C."/>
            <person name="Revale S."/>
            <person name="Giaveno M.A."/>
            <person name="Vazquez M.P."/>
            <person name="Donati E.R."/>
        </authorList>
    </citation>
    <scope>NUCLEOTIDE SEQUENCE [LARGE SCALE GENOMIC DNA]</scope>
    <source>
        <strain evidence="1 2">ALE1</strain>
    </source>
</reference>
<protein>
    <submittedName>
        <fullName evidence="1">Uncharacterized protein</fullName>
    </submittedName>
</protein>
<dbReference type="OrthoDB" id="39756at2157"/>
<sequence length="397" mass="45677">MANKIFKVLFPWDLGIEDTKIGVGSPCLVYDPRRDSVWMLFTGWKDPVGLKREVYIVKVDNSFNLEKNTLRKIISFDFPEVREYSHNTVRCIYNEVRDEFLVTTSHGEKIYLFVYDGNWNIKWYKEIWRYSKAKDAGFPLKPAGAYWNLKDAYAVAPIQEPEEEGIEFFLVKNIHSKDVKVENMGIIGRWGRANDVLDFVTIPRFQVFIEENTKLKWLPHTFIGPTLDELRSINDFKSIFILEGSLTPLLPFDESFVQIGHPFYTTLPDGRPKLLLASFRDTWTIKDSSDEKEGREGYSHEIWGIEVDSTIFNSDSYGELRGRINEDSSGRWIYCPNRRKIAISSSKDLKIEMKVSLSDNVAEEIKANAGINVIDSPLTWVRISGEGNISATVVATK</sequence>
<accession>A0A031LNS8</accession>
<name>A0A031LNS8_9CREN</name>
<evidence type="ECO:0000313" key="2">
    <source>
        <dbReference type="Proteomes" id="UP000024332"/>
    </source>
</evidence>